<accession>W9GTN9</accession>
<proteinExistence type="predicted"/>
<dbReference type="Proteomes" id="UP000019486">
    <property type="component" value="Unassembled WGS sequence"/>
</dbReference>
<feature type="domain" description="YjiS-like" evidence="2">
    <location>
        <begin position="43"/>
        <end position="62"/>
    </location>
</feature>
<evidence type="ECO:0000256" key="1">
    <source>
        <dbReference type="SAM" id="MobiDB-lite"/>
    </source>
</evidence>
<comment type="caution">
    <text evidence="3">The sequence shown here is derived from an EMBL/GenBank/DDBJ whole genome shotgun (WGS) entry which is preliminary data.</text>
</comment>
<organism evidence="3 4">
    <name type="scientific">Skermanella stibiiresistens SB22</name>
    <dbReference type="NCBI Taxonomy" id="1385369"/>
    <lineage>
        <taxon>Bacteria</taxon>
        <taxon>Pseudomonadati</taxon>
        <taxon>Pseudomonadota</taxon>
        <taxon>Alphaproteobacteria</taxon>
        <taxon>Rhodospirillales</taxon>
        <taxon>Azospirillaceae</taxon>
        <taxon>Skermanella</taxon>
    </lineage>
</organism>
<dbReference type="EMBL" id="AVFL01000029">
    <property type="protein sequence ID" value="EWY37255.1"/>
    <property type="molecule type" value="Genomic_DNA"/>
</dbReference>
<sequence length="100" mass="11114">MNLVELDRYLVRGDRARRGPVSSLVGRIARMIGADPLSRAEKRLRRMTDEQLADIGVTRWQIPEAVRFGRNALSQGGAEIIPLPSRTRHASGGPDWPRAA</sequence>
<gene>
    <name evidence="3" type="ORF">N825_21230</name>
</gene>
<evidence type="ECO:0000313" key="4">
    <source>
        <dbReference type="Proteomes" id="UP000019486"/>
    </source>
</evidence>
<reference evidence="3 4" key="1">
    <citation type="submission" date="2013-08" db="EMBL/GenBank/DDBJ databases">
        <title>The genome sequence of Skermanella stibiiresistens.</title>
        <authorList>
            <person name="Zhu W."/>
            <person name="Wang G."/>
        </authorList>
    </citation>
    <scope>NUCLEOTIDE SEQUENCE [LARGE SCALE GENOMIC DNA]</scope>
    <source>
        <strain evidence="3 4">SB22</strain>
    </source>
</reference>
<dbReference type="AlphaFoldDB" id="W9GTN9"/>
<feature type="region of interest" description="Disordered" evidence="1">
    <location>
        <begin position="79"/>
        <end position="100"/>
    </location>
</feature>
<dbReference type="RefSeq" id="WP_037459326.1">
    <property type="nucleotide sequence ID" value="NZ_AVFL01000029.1"/>
</dbReference>
<protein>
    <recommendedName>
        <fullName evidence="2">YjiS-like domain-containing protein</fullName>
    </recommendedName>
</protein>
<keyword evidence="4" id="KW-1185">Reference proteome</keyword>
<evidence type="ECO:0000259" key="2">
    <source>
        <dbReference type="Pfam" id="PF06568"/>
    </source>
</evidence>
<evidence type="ECO:0000313" key="3">
    <source>
        <dbReference type="EMBL" id="EWY37255.1"/>
    </source>
</evidence>
<name>W9GTN9_9PROT</name>
<dbReference type="InterPro" id="IPR009506">
    <property type="entry name" value="YjiS-like"/>
</dbReference>
<dbReference type="Pfam" id="PF06568">
    <property type="entry name" value="YjiS-like"/>
    <property type="match status" value="1"/>
</dbReference>